<dbReference type="EMBL" id="MEHA01000027">
    <property type="protein sequence ID" value="ODR45377.1"/>
    <property type="molecule type" value="Genomic_DNA"/>
</dbReference>
<dbReference type="RefSeq" id="WP_069432123.1">
    <property type="nucleotide sequence ID" value="NZ_MEHA01000027.1"/>
</dbReference>
<reference evidence="1 2" key="1">
    <citation type="submission" date="2016-08" db="EMBL/GenBank/DDBJ databases">
        <authorList>
            <person name="Seilhamer J.J."/>
        </authorList>
    </citation>
    <scope>NUCLEOTIDE SEQUENCE [LARGE SCALE GENOMIC DNA]</scope>
    <source>
        <strain evidence="1 2">NML150140-1</strain>
    </source>
</reference>
<evidence type="ECO:0000313" key="2">
    <source>
        <dbReference type="Proteomes" id="UP000094271"/>
    </source>
</evidence>
<name>A0A1E3UAC1_9FIRM</name>
<comment type="caution">
    <text evidence="1">The sequence shown here is derived from an EMBL/GenBank/DDBJ whole genome shotgun (WGS) entry which is preliminary data.</text>
</comment>
<dbReference type="AlphaFoldDB" id="A0A1E3UAC1"/>
<dbReference type="Proteomes" id="UP000094271">
    <property type="component" value="Unassembled WGS sequence"/>
</dbReference>
<protein>
    <submittedName>
        <fullName evidence="1">Uncharacterized protein</fullName>
    </submittedName>
</protein>
<evidence type="ECO:0000313" key="1">
    <source>
        <dbReference type="EMBL" id="ODR45377.1"/>
    </source>
</evidence>
<proteinExistence type="predicted"/>
<accession>A0A1E3UAC1</accession>
<sequence length="97" mass="11159">MCTKSYGVICDMEKKVNETFKNKEIPFYLLPKYLGLKRRVKKLKKTVQKTVKDDSMDEILYPIICKTRLLISVKCDELADKKSIGGGKIARSKKNKS</sequence>
<gene>
    <name evidence="1" type="ORF">BEI59_26925</name>
</gene>
<organism evidence="1 2">
    <name type="scientific">Eisenbergiella tayi</name>
    <dbReference type="NCBI Taxonomy" id="1432052"/>
    <lineage>
        <taxon>Bacteria</taxon>
        <taxon>Bacillati</taxon>
        <taxon>Bacillota</taxon>
        <taxon>Clostridia</taxon>
        <taxon>Lachnospirales</taxon>
        <taxon>Lachnospiraceae</taxon>
        <taxon>Eisenbergiella</taxon>
    </lineage>
</organism>